<evidence type="ECO:0000313" key="2">
    <source>
        <dbReference type="Proteomes" id="UP000828390"/>
    </source>
</evidence>
<dbReference type="AlphaFoldDB" id="A0A9D4QY76"/>
<dbReference type="EMBL" id="JAIWYP010000003">
    <property type="protein sequence ID" value="KAH3848086.1"/>
    <property type="molecule type" value="Genomic_DNA"/>
</dbReference>
<name>A0A9D4QY76_DREPO</name>
<accession>A0A9D4QY76</accession>
<dbReference type="Proteomes" id="UP000828390">
    <property type="component" value="Unassembled WGS sequence"/>
</dbReference>
<evidence type="ECO:0000313" key="1">
    <source>
        <dbReference type="EMBL" id="KAH3848086.1"/>
    </source>
</evidence>
<proteinExistence type="predicted"/>
<sequence>MSLVNVFSHTIGYNWHLNITVVIDCVDKQDVTLARRVFAEDVETVIAESGFKLEAQFCRLIRRWYDAEDEPAVPAVEMCRRRYELLQWLRDGYQLGIFPPPTKYVKGIPIITYEALIAHLVTKLQLFARVPHCKYNVRATGTQELEQLFSSFRDVDPSGTGTVKPDVIPRMLASAIEVDNFRLNPTSE</sequence>
<reference evidence="1" key="2">
    <citation type="submission" date="2020-11" db="EMBL/GenBank/DDBJ databases">
        <authorList>
            <person name="McCartney M.A."/>
            <person name="Auch B."/>
            <person name="Kono T."/>
            <person name="Mallez S."/>
            <person name="Becker A."/>
            <person name="Gohl D.M."/>
            <person name="Silverstein K.A.T."/>
            <person name="Koren S."/>
            <person name="Bechman K.B."/>
            <person name="Herman A."/>
            <person name="Abrahante J.E."/>
            <person name="Garbe J."/>
        </authorList>
    </citation>
    <scope>NUCLEOTIDE SEQUENCE</scope>
    <source>
        <strain evidence="1">Duluth1</strain>
        <tissue evidence="1">Whole animal</tissue>
    </source>
</reference>
<keyword evidence="2" id="KW-1185">Reference proteome</keyword>
<organism evidence="1 2">
    <name type="scientific">Dreissena polymorpha</name>
    <name type="common">Zebra mussel</name>
    <name type="synonym">Mytilus polymorpha</name>
    <dbReference type="NCBI Taxonomy" id="45954"/>
    <lineage>
        <taxon>Eukaryota</taxon>
        <taxon>Metazoa</taxon>
        <taxon>Spiralia</taxon>
        <taxon>Lophotrochozoa</taxon>
        <taxon>Mollusca</taxon>
        <taxon>Bivalvia</taxon>
        <taxon>Autobranchia</taxon>
        <taxon>Heteroconchia</taxon>
        <taxon>Euheterodonta</taxon>
        <taxon>Imparidentia</taxon>
        <taxon>Neoheterodontei</taxon>
        <taxon>Myida</taxon>
        <taxon>Dreissenoidea</taxon>
        <taxon>Dreissenidae</taxon>
        <taxon>Dreissena</taxon>
    </lineage>
</organism>
<reference evidence="1" key="1">
    <citation type="journal article" date="2019" name="bioRxiv">
        <title>The Genome of the Zebra Mussel, Dreissena polymorpha: A Resource for Invasive Species Research.</title>
        <authorList>
            <person name="McCartney M.A."/>
            <person name="Auch B."/>
            <person name="Kono T."/>
            <person name="Mallez S."/>
            <person name="Zhang Y."/>
            <person name="Obille A."/>
            <person name="Becker A."/>
            <person name="Abrahante J.E."/>
            <person name="Garbe J."/>
            <person name="Badalamenti J.P."/>
            <person name="Herman A."/>
            <person name="Mangelson H."/>
            <person name="Liachko I."/>
            <person name="Sullivan S."/>
            <person name="Sone E.D."/>
            <person name="Koren S."/>
            <person name="Silverstein K.A.T."/>
            <person name="Beckman K.B."/>
            <person name="Gohl D.M."/>
        </authorList>
    </citation>
    <scope>NUCLEOTIDE SEQUENCE</scope>
    <source>
        <strain evidence="1">Duluth1</strain>
        <tissue evidence="1">Whole animal</tissue>
    </source>
</reference>
<gene>
    <name evidence="1" type="ORF">DPMN_090434</name>
</gene>
<protein>
    <submittedName>
        <fullName evidence="1">Uncharacterized protein</fullName>
    </submittedName>
</protein>
<comment type="caution">
    <text evidence="1">The sequence shown here is derived from an EMBL/GenBank/DDBJ whole genome shotgun (WGS) entry which is preliminary data.</text>
</comment>